<evidence type="ECO:0000313" key="5">
    <source>
        <dbReference type="EMBL" id="ORZ14462.1"/>
    </source>
</evidence>
<evidence type="ECO:0000256" key="1">
    <source>
        <dbReference type="ARBA" id="ARBA00023125"/>
    </source>
</evidence>
<dbReference type="InterPro" id="IPR050140">
    <property type="entry name" value="SRY-related_HMG-box_TF-like"/>
</dbReference>
<keyword evidence="2" id="KW-0804">Transcription</keyword>
<dbReference type="GO" id="GO:0005634">
    <property type="term" value="C:nucleus"/>
    <property type="evidence" value="ECO:0007669"/>
    <property type="project" value="UniProtKB-UniRule"/>
</dbReference>
<dbReference type="Pfam" id="PF00505">
    <property type="entry name" value="HMG_box"/>
    <property type="match status" value="1"/>
</dbReference>
<proteinExistence type="predicted"/>
<dbReference type="GeneID" id="33562222"/>
<keyword evidence="6" id="KW-1185">Reference proteome</keyword>
<dbReference type="GO" id="GO:0001228">
    <property type="term" value="F:DNA-binding transcription activator activity, RNA polymerase II-specific"/>
    <property type="evidence" value="ECO:0007669"/>
    <property type="project" value="TreeGrafter"/>
</dbReference>
<feature type="non-terminal residue" evidence="5">
    <location>
        <position position="1"/>
    </location>
</feature>
<feature type="DNA-binding region" description="HMG box" evidence="3">
    <location>
        <begin position="1"/>
        <end position="64"/>
    </location>
</feature>
<comment type="caution">
    <text evidence="5">The sequence shown here is derived from an EMBL/GenBank/DDBJ whole genome shotgun (WGS) entry which is preliminary data.</text>
</comment>
<dbReference type="Gene3D" id="1.10.30.10">
    <property type="entry name" value="High mobility group box domain"/>
    <property type="match status" value="1"/>
</dbReference>
<dbReference type="AlphaFoldDB" id="A0A1Y2GLH3"/>
<dbReference type="GO" id="GO:0030154">
    <property type="term" value="P:cell differentiation"/>
    <property type="evidence" value="ECO:0007669"/>
    <property type="project" value="TreeGrafter"/>
</dbReference>
<dbReference type="InterPro" id="IPR009071">
    <property type="entry name" value="HMG_box_dom"/>
</dbReference>
<keyword evidence="3" id="KW-0539">Nucleus</keyword>
<dbReference type="InParanoid" id="A0A1Y2GLH3"/>
<reference evidence="5 6" key="1">
    <citation type="submission" date="2016-07" db="EMBL/GenBank/DDBJ databases">
        <title>Pervasive Adenine N6-methylation of Active Genes in Fungi.</title>
        <authorList>
            <consortium name="DOE Joint Genome Institute"/>
            <person name="Mondo S.J."/>
            <person name="Dannebaum R.O."/>
            <person name="Kuo R.C."/>
            <person name="Labutti K."/>
            <person name="Haridas S."/>
            <person name="Kuo A."/>
            <person name="Salamov A."/>
            <person name="Ahrendt S.R."/>
            <person name="Lipzen A."/>
            <person name="Sullivan W."/>
            <person name="Andreopoulos W.B."/>
            <person name="Clum A."/>
            <person name="Lindquist E."/>
            <person name="Daum C."/>
            <person name="Ramamoorthy G.K."/>
            <person name="Gryganskyi A."/>
            <person name="Culley D."/>
            <person name="Magnuson J.K."/>
            <person name="James T.Y."/>
            <person name="O'Malley M.A."/>
            <person name="Stajich J.E."/>
            <person name="Spatafora J.W."/>
            <person name="Visel A."/>
            <person name="Grigoriev I.V."/>
        </authorList>
    </citation>
    <scope>NUCLEOTIDE SEQUENCE [LARGE SCALE GENOMIC DNA]</scope>
    <source>
        <strain evidence="5 6">NRRL 3116</strain>
    </source>
</reference>
<dbReference type="CDD" id="cd01389">
    <property type="entry name" value="HMG-box_ROX1-like"/>
    <property type="match status" value="1"/>
</dbReference>
<dbReference type="Proteomes" id="UP000193648">
    <property type="component" value="Unassembled WGS sequence"/>
</dbReference>
<dbReference type="EMBL" id="MCFF01000021">
    <property type="protein sequence ID" value="ORZ14462.1"/>
    <property type="molecule type" value="Genomic_DNA"/>
</dbReference>
<dbReference type="SMART" id="SM00398">
    <property type="entry name" value="HMG"/>
    <property type="match status" value="1"/>
</dbReference>
<feature type="non-terminal residue" evidence="5">
    <location>
        <position position="67"/>
    </location>
</feature>
<gene>
    <name evidence="5" type="ORF">BCR41DRAFT_292955</name>
</gene>
<feature type="domain" description="HMG box" evidence="4">
    <location>
        <begin position="1"/>
        <end position="64"/>
    </location>
</feature>
<evidence type="ECO:0000256" key="3">
    <source>
        <dbReference type="PROSITE-ProRule" id="PRU00267"/>
    </source>
</evidence>
<dbReference type="RefSeq" id="XP_021880940.1">
    <property type="nucleotide sequence ID" value="XM_022020378.1"/>
</dbReference>
<dbReference type="PROSITE" id="PS50118">
    <property type="entry name" value="HMG_BOX_2"/>
    <property type="match status" value="1"/>
</dbReference>
<accession>A0A1Y2GLH3</accession>
<keyword evidence="1 3" id="KW-0238">DNA-binding</keyword>
<evidence type="ECO:0000313" key="6">
    <source>
        <dbReference type="Proteomes" id="UP000193648"/>
    </source>
</evidence>
<dbReference type="InterPro" id="IPR036910">
    <property type="entry name" value="HMG_box_dom_sf"/>
</dbReference>
<organism evidence="5 6">
    <name type="scientific">Lobosporangium transversale</name>
    <dbReference type="NCBI Taxonomy" id="64571"/>
    <lineage>
        <taxon>Eukaryota</taxon>
        <taxon>Fungi</taxon>
        <taxon>Fungi incertae sedis</taxon>
        <taxon>Mucoromycota</taxon>
        <taxon>Mortierellomycotina</taxon>
        <taxon>Mortierellomycetes</taxon>
        <taxon>Mortierellales</taxon>
        <taxon>Mortierellaceae</taxon>
        <taxon>Lobosporangium</taxon>
    </lineage>
</organism>
<dbReference type="GO" id="GO:0000978">
    <property type="term" value="F:RNA polymerase II cis-regulatory region sequence-specific DNA binding"/>
    <property type="evidence" value="ECO:0007669"/>
    <property type="project" value="TreeGrafter"/>
</dbReference>
<dbReference type="SUPFAM" id="SSF47095">
    <property type="entry name" value="HMG-box"/>
    <property type="match status" value="1"/>
</dbReference>
<dbReference type="OrthoDB" id="6247875at2759"/>
<dbReference type="PANTHER" id="PTHR10270:SF161">
    <property type="entry name" value="SEX-DETERMINING REGION Y PROTEIN"/>
    <property type="match status" value="1"/>
</dbReference>
<evidence type="ECO:0000256" key="2">
    <source>
        <dbReference type="ARBA" id="ARBA00023163"/>
    </source>
</evidence>
<evidence type="ECO:0000259" key="4">
    <source>
        <dbReference type="PROSITE" id="PS50118"/>
    </source>
</evidence>
<dbReference type="PANTHER" id="PTHR10270">
    <property type="entry name" value="SOX TRANSCRIPTION FACTOR"/>
    <property type="match status" value="1"/>
</dbReference>
<sequence length="67" mass="8010">PRPLNCFFIYRRENAKAYRGMIAPVLSAKLANDWKNETPERQQYYMELAEKAKVEHKLAYPNYKFTP</sequence>
<name>A0A1Y2GLH3_9FUNG</name>
<protein>
    <recommendedName>
        <fullName evidence="4">HMG box domain-containing protein</fullName>
    </recommendedName>
</protein>